<feature type="compositionally biased region" description="Polar residues" evidence="1">
    <location>
        <begin position="439"/>
        <end position="448"/>
    </location>
</feature>
<gene>
    <name evidence="3" type="ORF">MFIFM68171_09904</name>
</gene>
<evidence type="ECO:0000313" key="4">
    <source>
        <dbReference type="Proteomes" id="UP001628179"/>
    </source>
</evidence>
<feature type="region of interest" description="Disordered" evidence="1">
    <location>
        <begin position="432"/>
        <end position="476"/>
    </location>
</feature>
<reference evidence="3 4" key="1">
    <citation type="submission" date="2024-09" db="EMBL/GenBank/DDBJ databases">
        <title>Itraconazole resistance in Madurella fahalii resulting from another homologue of gene encoding cytochrome P450 14-alpha sterol demethylase (CYP51).</title>
        <authorList>
            <person name="Yoshioka I."/>
            <person name="Fahal A.H."/>
            <person name="Kaneko S."/>
            <person name="Yaguchi T."/>
        </authorList>
    </citation>
    <scope>NUCLEOTIDE SEQUENCE [LARGE SCALE GENOMIC DNA]</scope>
    <source>
        <strain evidence="3 4">IFM 68171</strain>
    </source>
</reference>
<accession>A0ABQ0GPM5</accession>
<feature type="transmembrane region" description="Helical" evidence="2">
    <location>
        <begin position="283"/>
        <end position="305"/>
    </location>
</feature>
<evidence type="ECO:0000256" key="1">
    <source>
        <dbReference type="SAM" id="MobiDB-lite"/>
    </source>
</evidence>
<organism evidence="3 4">
    <name type="scientific">Madurella fahalii</name>
    <dbReference type="NCBI Taxonomy" id="1157608"/>
    <lineage>
        <taxon>Eukaryota</taxon>
        <taxon>Fungi</taxon>
        <taxon>Dikarya</taxon>
        <taxon>Ascomycota</taxon>
        <taxon>Pezizomycotina</taxon>
        <taxon>Sordariomycetes</taxon>
        <taxon>Sordariomycetidae</taxon>
        <taxon>Sordariales</taxon>
        <taxon>Sordariales incertae sedis</taxon>
        <taxon>Madurella</taxon>
    </lineage>
</organism>
<dbReference type="Proteomes" id="UP001628179">
    <property type="component" value="Unassembled WGS sequence"/>
</dbReference>
<proteinExistence type="predicted"/>
<comment type="caution">
    <text evidence="3">The sequence shown here is derived from an EMBL/GenBank/DDBJ whole genome shotgun (WGS) entry which is preliminary data.</text>
</comment>
<dbReference type="EMBL" id="BAAFSV010000005">
    <property type="protein sequence ID" value="GAB1319694.1"/>
    <property type="molecule type" value="Genomic_DNA"/>
</dbReference>
<feature type="compositionally biased region" description="Polar residues" evidence="1">
    <location>
        <begin position="217"/>
        <end position="236"/>
    </location>
</feature>
<feature type="region of interest" description="Disordered" evidence="1">
    <location>
        <begin position="217"/>
        <end position="240"/>
    </location>
</feature>
<keyword evidence="2" id="KW-1133">Transmembrane helix</keyword>
<name>A0ABQ0GPM5_9PEZI</name>
<keyword evidence="2" id="KW-0472">Membrane</keyword>
<protein>
    <submittedName>
        <fullName evidence="3">Mid2 domain-containing protein</fullName>
    </submittedName>
</protein>
<dbReference type="RefSeq" id="XP_070921424.1">
    <property type="nucleotide sequence ID" value="XM_071065323.1"/>
</dbReference>
<keyword evidence="2" id="KW-0812">Transmembrane</keyword>
<feature type="region of interest" description="Disordered" evidence="1">
    <location>
        <begin position="313"/>
        <end position="332"/>
    </location>
</feature>
<evidence type="ECO:0000256" key="2">
    <source>
        <dbReference type="SAM" id="Phobius"/>
    </source>
</evidence>
<sequence length="476" mass="50072">MSAPTAIHGGTAPLAALTSVFTPPCPTTWLLTTTRLLSQYPTFPRRGPESCDPPSWSSNIAGAGFHFYSPAICPDGFVVGPSCGLTKTRTNEGFPAIAPGETAVYCVPSGLTCTTDTTDFRGGVWGFARRATTSGALVTVGPALQIRWVEADLTALETHPLTPGLRFAVTEESPRVTSTAERIRTTLARESSRTSMSSATSTSVPVRTLPTMSLLETVSTSPGGQETTATTGSRIPTPNFDGTIDVTFETADPTTSADPLSSNVGGEEEAAGGIGSLDRGASIAIIVVVTVAAGILVWMTAFLLIRRRKGRQGVSPVSAKEGGEAGLGPRGGANMNWATRKAMALSPISELDAGIPARLGSTPNPAELEGDAQLATKPWMHQRSWLRSPSFNYHQNSPRSIQSSRSIRRTIRESFGEKVNDPATALGRLNIPTALGGMSRSSPTSASPKTGGFWRLPRSPRSPAGASRLSQQWPKP</sequence>
<dbReference type="GeneID" id="98180646"/>
<keyword evidence="4" id="KW-1185">Reference proteome</keyword>
<evidence type="ECO:0000313" key="3">
    <source>
        <dbReference type="EMBL" id="GAB1319694.1"/>
    </source>
</evidence>